<keyword evidence="1" id="KW-0472">Membrane</keyword>
<evidence type="ECO:0000256" key="1">
    <source>
        <dbReference type="SAM" id="Phobius"/>
    </source>
</evidence>
<accession>A0A4Y3UQH2</accession>
<dbReference type="RefSeq" id="WP_141380938.1">
    <property type="nucleotide sequence ID" value="NZ_BJNA01000039.1"/>
</dbReference>
<feature type="transmembrane region" description="Helical" evidence="1">
    <location>
        <begin position="20"/>
        <end position="40"/>
    </location>
</feature>
<keyword evidence="1" id="KW-1133">Transmembrane helix</keyword>
<reference evidence="2 3" key="1">
    <citation type="submission" date="2019-06" db="EMBL/GenBank/DDBJ databases">
        <title>Sequencing the genomes of 1000 actinobacteria strains.</title>
        <authorList>
            <person name="Klenk H.-P."/>
        </authorList>
    </citation>
    <scope>NUCLEOTIDE SEQUENCE [LARGE SCALE GENOMIC DNA]</scope>
    <source>
        <strain evidence="2 3">DSM 20427</strain>
    </source>
</reference>
<comment type="caution">
    <text evidence="2">The sequence shown here is derived from an EMBL/GenBank/DDBJ whole genome shotgun (WGS) entry which is preliminary data.</text>
</comment>
<evidence type="ECO:0000313" key="2">
    <source>
        <dbReference type="EMBL" id="TQN00070.1"/>
    </source>
</evidence>
<protein>
    <submittedName>
        <fullName evidence="2">Uncharacterized protein</fullName>
    </submittedName>
</protein>
<organism evidence="2 3">
    <name type="scientific">Microbacterium lacticum</name>
    <dbReference type="NCBI Taxonomy" id="33885"/>
    <lineage>
        <taxon>Bacteria</taxon>
        <taxon>Bacillati</taxon>
        <taxon>Actinomycetota</taxon>
        <taxon>Actinomycetes</taxon>
        <taxon>Micrococcales</taxon>
        <taxon>Microbacteriaceae</taxon>
        <taxon>Microbacterium</taxon>
    </lineage>
</organism>
<sequence length="485" mass="51374">MSSGSVKQDPLETSDRGAALVMVMAVGMVLSMLMAILVVVSVNGARQASKDADWNAALAAAYAGVDEYQSRLSADTSYYRFGNSAAPFSKESGSVLVAPSGSNANPAFGIGVTGTWGAVNGSGGRAQFRYEVDNSTYATSGRIRVRSTGKVGDVTRTVTADLKQQGFIDFLSFTDYEVQDPDIVGKPDKGCYKDPDTRTVLKYAWETRTASDCNEITFASGDVITGPVHSNDTIRTCGTRFEGTVTTANTKSPITVNGSGCAETKFALAGYPTRSDGVIGMPATNSELKKETRSDLEDSDVPRPGCLYTGPTQFTFTANGTVTIKSPFTKMTRIGNAAASVGSAPDECGDITYVDAKEDILGLVGNNAVWVFNPRDSSKKPLLGKNRTINAAILSVAHTFQVQNYSQGGKRGDLTVLGAIAQKYRGPVGTTSGGSFNNGYVKAYTYDERFKFKAPPKFLNPVTTTYGVTTWVESAAAFLANGAAR</sequence>
<evidence type="ECO:0000313" key="3">
    <source>
        <dbReference type="Proteomes" id="UP000319804"/>
    </source>
</evidence>
<proteinExistence type="predicted"/>
<dbReference type="Proteomes" id="UP000319804">
    <property type="component" value="Unassembled WGS sequence"/>
</dbReference>
<name>A0A4Y3UQH2_9MICO</name>
<dbReference type="OrthoDB" id="36432at2"/>
<keyword evidence="3" id="KW-1185">Reference proteome</keyword>
<dbReference type="EMBL" id="VFPS01000001">
    <property type="protein sequence ID" value="TQN00070.1"/>
    <property type="molecule type" value="Genomic_DNA"/>
</dbReference>
<gene>
    <name evidence="2" type="ORF">FHX68_0139</name>
</gene>
<keyword evidence="1" id="KW-0812">Transmembrane</keyword>
<dbReference type="AlphaFoldDB" id="A0A4Y3UQH2"/>